<dbReference type="SUPFAM" id="SSF52172">
    <property type="entry name" value="CheY-like"/>
    <property type="match status" value="1"/>
</dbReference>
<evidence type="ECO:0000259" key="3">
    <source>
        <dbReference type="PROSITE" id="PS50851"/>
    </source>
</evidence>
<dbReference type="PIRSF" id="PIRSF002867">
    <property type="entry name" value="CheV"/>
    <property type="match status" value="1"/>
</dbReference>
<dbReference type="Pfam" id="PF00072">
    <property type="entry name" value="Response_reg"/>
    <property type="match status" value="1"/>
</dbReference>
<dbReference type="Pfam" id="PF01584">
    <property type="entry name" value="CheW"/>
    <property type="match status" value="1"/>
</dbReference>
<accession>A0A839HH32</accession>
<dbReference type="PROSITE" id="PS50110">
    <property type="entry name" value="RESPONSE_REGULATORY"/>
    <property type="match status" value="1"/>
</dbReference>
<dbReference type="EMBL" id="JABVCQ010000014">
    <property type="protein sequence ID" value="MBB1126179.1"/>
    <property type="molecule type" value="Genomic_DNA"/>
</dbReference>
<dbReference type="PANTHER" id="PTHR47233:SF3">
    <property type="entry name" value="CHEMOTAXIS PROTEIN CHEV"/>
    <property type="match status" value="1"/>
</dbReference>
<feature type="modified residue" description="4-aspartylphosphate" evidence="1">
    <location>
        <position position="235"/>
    </location>
</feature>
<protein>
    <submittedName>
        <fullName evidence="4">Chemotaxis protein CheV</fullName>
    </submittedName>
</protein>
<evidence type="ECO:0000313" key="4">
    <source>
        <dbReference type="EMBL" id="MBB1126179.1"/>
    </source>
</evidence>
<dbReference type="Proteomes" id="UP000548632">
    <property type="component" value="Unassembled WGS sequence"/>
</dbReference>
<dbReference type="Gene3D" id="2.30.30.40">
    <property type="entry name" value="SH3 Domains"/>
    <property type="match status" value="1"/>
</dbReference>
<reference evidence="4 5" key="1">
    <citation type="journal article" date="2020" name="Arch. Microbiol.">
        <title>The genome sequence of the giant phototrophic gammaproteobacterium Thiospirillum jenense gives insight into its physiological properties and phylogenetic relationships.</title>
        <authorList>
            <person name="Imhoff J.F."/>
            <person name="Meyer T.E."/>
            <person name="Kyndt J.A."/>
        </authorList>
    </citation>
    <scope>NUCLEOTIDE SEQUENCE [LARGE SCALE GENOMIC DNA]</scope>
    <source>
        <strain evidence="4 5">DSM 216</strain>
    </source>
</reference>
<dbReference type="InterPro" id="IPR024181">
    <property type="entry name" value="Chemotax_regulator_CheV"/>
</dbReference>
<dbReference type="GO" id="GO:0006935">
    <property type="term" value="P:chemotaxis"/>
    <property type="evidence" value="ECO:0007669"/>
    <property type="project" value="InterPro"/>
</dbReference>
<dbReference type="PROSITE" id="PS50851">
    <property type="entry name" value="CHEW"/>
    <property type="match status" value="1"/>
</dbReference>
<dbReference type="Gene3D" id="3.40.50.2300">
    <property type="match status" value="1"/>
</dbReference>
<dbReference type="GO" id="GO:0000160">
    <property type="term" value="P:phosphorelay signal transduction system"/>
    <property type="evidence" value="ECO:0007669"/>
    <property type="project" value="InterPro"/>
</dbReference>
<dbReference type="SMART" id="SM00260">
    <property type="entry name" value="CheW"/>
    <property type="match status" value="1"/>
</dbReference>
<organism evidence="4 5">
    <name type="scientific">Thiospirillum jenense</name>
    <dbReference type="NCBI Taxonomy" id="1653858"/>
    <lineage>
        <taxon>Bacteria</taxon>
        <taxon>Pseudomonadati</taxon>
        <taxon>Pseudomonadota</taxon>
        <taxon>Gammaproteobacteria</taxon>
        <taxon>Chromatiales</taxon>
        <taxon>Chromatiaceae</taxon>
        <taxon>Thiospirillum</taxon>
    </lineage>
</organism>
<name>A0A839HH32_9GAMM</name>
<dbReference type="InterPro" id="IPR002545">
    <property type="entry name" value="CheW-lke_dom"/>
</dbReference>
<dbReference type="InterPro" id="IPR001789">
    <property type="entry name" value="Sig_transdc_resp-reg_receiver"/>
</dbReference>
<evidence type="ECO:0000256" key="1">
    <source>
        <dbReference type="PROSITE-ProRule" id="PRU00169"/>
    </source>
</evidence>
<dbReference type="RefSeq" id="WP_182583804.1">
    <property type="nucleotide sequence ID" value="NZ_JABVCQ010000014.1"/>
</dbReference>
<keyword evidence="1" id="KW-0597">Phosphoprotein</keyword>
<dbReference type="SUPFAM" id="SSF50341">
    <property type="entry name" value="CheW-like"/>
    <property type="match status" value="1"/>
</dbReference>
<proteinExistence type="predicted"/>
<dbReference type="InterPro" id="IPR036061">
    <property type="entry name" value="CheW-like_dom_sf"/>
</dbReference>
<comment type="caution">
    <text evidence="4">The sequence shown here is derived from an EMBL/GenBank/DDBJ whole genome shotgun (WGS) entry which is preliminary data.</text>
</comment>
<evidence type="ECO:0000259" key="2">
    <source>
        <dbReference type="PROSITE" id="PS50110"/>
    </source>
</evidence>
<dbReference type="PANTHER" id="PTHR47233">
    <property type="entry name" value="CHEMOTAXIS PROTEIN CHEV"/>
    <property type="match status" value="1"/>
</dbReference>
<dbReference type="Gene3D" id="2.40.50.180">
    <property type="entry name" value="CheA-289, Domain 4"/>
    <property type="match status" value="1"/>
</dbReference>
<evidence type="ECO:0000313" key="5">
    <source>
        <dbReference type="Proteomes" id="UP000548632"/>
    </source>
</evidence>
<feature type="domain" description="CheW-like" evidence="3">
    <location>
        <begin position="19"/>
        <end position="158"/>
    </location>
</feature>
<dbReference type="SMART" id="SM00448">
    <property type="entry name" value="REC"/>
    <property type="match status" value="1"/>
</dbReference>
<sequence length="312" mass="35196">MNHHHDGSTLDSNRAAGTRLELLLFQLEHKQLYGINVFKVQEIVAYQPLTRLVGSHPLVMGIATLRGVTMPIIDLSRAVGFPALREPEKGYIIITEYNRSVHGFLIRRVDRIVHTQWDQVQQLPSRLGRNAYVTAITLIEKDLIEILDVEKVLDQVVHASTEVSSTLTQQTISQGHRVLVVDDSLVARNQIRRALEQLGIECTLTNDGKQALAKIDTMVAQGINVSDYFTMVISDIEMPEMDGYQLTSHIRAHPHIKDLYILLHSSISGVFNLEMVRRTGANKFIQKYHPDDLARSVLERIADRPLVRTGST</sequence>
<dbReference type="InterPro" id="IPR011006">
    <property type="entry name" value="CheY-like_superfamily"/>
</dbReference>
<dbReference type="AlphaFoldDB" id="A0A839HH32"/>
<gene>
    <name evidence="4" type="ORF">HUK38_08035</name>
</gene>
<feature type="domain" description="Response regulatory" evidence="2">
    <location>
        <begin position="177"/>
        <end position="302"/>
    </location>
</feature>
<keyword evidence="5" id="KW-1185">Reference proteome</keyword>